<keyword evidence="4 10" id="KW-0732">Signal</keyword>
<dbReference type="AlphaFoldDB" id="A0A3M9YH28"/>
<dbReference type="SMART" id="SM00270">
    <property type="entry name" value="ChtBD1"/>
    <property type="match status" value="1"/>
</dbReference>
<dbReference type="CDD" id="cd00035">
    <property type="entry name" value="ChtBD1"/>
    <property type="match status" value="1"/>
</dbReference>
<feature type="region of interest" description="Disordered" evidence="9">
    <location>
        <begin position="358"/>
        <end position="386"/>
    </location>
</feature>
<dbReference type="RefSeq" id="XP_028497842.1">
    <property type="nucleotide sequence ID" value="XM_028636080.1"/>
</dbReference>
<feature type="domain" description="Chitin-binding type-1" evidence="11">
    <location>
        <begin position="71"/>
        <end position="116"/>
    </location>
</feature>
<dbReference type="PANTHER" id="PTHR46471:SF2">
    <property type="entry name" value="CHITIN DEACETYLASE-RELATED"/>
    <property type="match status" value="1"/>
</dbReference>
<evidence type="ECO:0000256" key="8">
    <source>
        <dbReference type="PROSITE-ProRule" id="PRU00261"/>
    </source>
</evidence>
<keyword evidence="7" id="KW-0170">Cobalt</keyword>
<dbReference type="InterPro" id="IPR002509">
    <property type="entry name" value="NODB_dom"/>
</dbReference>
<comment type="cofactor">
    <cofactor evidence="1">
        <name>Co(2+)</name>
        <dbReference type="ChEBI" id="CHEBI:48828"/>
    </cofactor>
</comment>
<dbReference type="GeneID" id="39605550"/>
<evidence type="ECO:0000256" key="5">
    <source>
        <dbReference type="ARBA" id="ARBA00022801"/>
    </source>
</evidence>
<proteinExistence type="predicted"/>
<dbReference type="STRING" id="1051616.A0A3M9YH28"/>
<keyword evidence="14" id="KW-1185">Reference proteome</keyword>
<sequence length="487" mass="54051">MRGDIIALALASLAGPVSGQALDTVLTEGRDTLQSARFGRRQAMDRRLATIKSHADVDETEITATLEKRQGARCGKEFGTSCEAGMCCSSAGWCGQGYLYCSAPSCQIEYGPACDANIRPSGPETKNVPRPKVGSVPYGTSVRRCTRPGDIALTYDDGPYIYTDDLLDKLKAYNAKATFYVTGNNLGKGKINDPNTAWPGLLRRMVAEGHQIASHTWSHQRLTTLTESKFRNQMNYLEIALADLFGYFPTYMRPPYSACDGACETLLNELGYHITYFDLDTEGYLRNSPSAIQGSKDIWDAAVEDANPATAKFLHIEHDPVQQSVYNLTDYMLASLQRNGFRAVTVGECLGDPKANWYRTVGTPNPPSTTRTTSVAQPTGNPPATTNGRCGLIGALRFGMPGRLRNVFSLEPKRGDDYHHAARANNYSSPSVHEWSLWPEPWQRHLCEGAARGNVLFESWMVRLHWRSLWDRMPGWLWNVRMKLSSL</sequence>
<dbReference type="Pfam" id="PF01522">
    <property type="entry name" value="Polysacc_deac_1"/>
    <property type="match status" value="1"/>
</dbReference>
<reference evidence="13 14" key="1">
    <citation type="submission" date="2018-10" db="EMBL/GenBank/DDBJ databases">
        <title>Genome sequence of Verticillium nonalfalfae VnAa140.</title>
        <authorList>
            <person name="Stajich J.E."/>
            <person name="Kasson M.T."/>
        </authorList>
    </citation>
    <scope>NUCLEOTIDE SEQUENCE [LARGE SCALE GENOMIC DNA]</scope>
    <source>
        <strain evidence="13 14">VnAa140</strain>
    </source>
</reference>
<evidence type="ECO:0000259" key="12">
    <source>
        <dbReference type="PROSITE" id="PS51677"/>
    </source>
</evidence>
<dbReference type="SUPFAM" id="SSF57016">
    <property type="entry name" value="Plant lectins/antimicrobial peptides"/>
    <property type="match status" value="1"/>
</dbReference>
<dbReference type="Gene3D" id="3.30.60.10">
    <property type="entry name" value="Endochitinase-like"/>
    <property type="match status" value="1"/>
</dbReference>
<evidence type="ECO:0000256" key="4">
    <source>
        <dbReference type="ARBA" id="ARBA00022729"/>
    </source>
</evidence>
<dbReference type="Proteomes" id="UP000267145">
    <property type="component" value="Unassembled WGS sequence"/>
</dbReference>
<dbReference type="InterPro" id="IPR036861">
    <property type="entry name" value="Endochitinase-like_sf"/>
</dbReference>
<evidence type="ECO:0008006" key="15">
    <source>
        <dbReference type="Google" id="ProtNLM"/>
    </source>
</evidence>
<dbReference type="GO" id="GO:0016810">
    <property type="term" value="F:hydrolase activity, acting on carbon-nitrogen (but not peptide) bonds"/>
    <property type="evidence" value="ECO:0007669"/>
    <property type="project" value="InterPro"/>
</dbReference>
<name>A0A3M9YH28_9PEZI</name>
<dbReference type="PANTHER" id="PTHR46471">
    <property type="entry name" value="CHITIN DEACETYLASE"/>
    <property type="match status" value="1"/>
</dbReference>
<dbReference type="PROSITE" id="PS50941">
    <property type="entry name" value="CHIT_BIND_I_2"/>
    <property type="match status" value="1"/>
</dbReference>
<feature type="domain" description="NodB homology" evidence="12">
    <location>
        <begin position="149"/>
        <end position="344"/>
    </location>
</feature>
<keyword evidence="6" id="KW-0119">Carbohydrate metabolism</keyword>
<keyword evidence="3" id="KW-0479">Metal-binding</keyword>
<evidence type="ECO:0000313" key="14">
    <source>
        <dbReference type="Proteomes" id="UP000267145"/>
    </source>
</evidence>
<keyword evidence="2 8" id="KW-0147">Chitin-binding</keyword>
<dbReference type="GO" id="GO:0005975">
    <property type="term" value="P:carbohydrate metabolic process"/>
    <property type="evidence" value="ECO:0007669"/>
    <property type="project" value="InterPro"/>
</dbReference>
<evidence type="ECO:0000256" key="3">
    <source>
        <dbReference type="ARBA" id="ARBA00022723"/>
    </source>
</evidence>
<keyword evidence="8" id="KW-1015">Disulfide bond</keyword>
<organism evidence="13 14">
    <name type="scientific">Verticillium nonalfalfae</name>
    <dbReference type="NCBI Taxonomy" id="1051616"/>
    <lineage>
        <taxon>Eukaryota</taxon>
        <taxon>Fungi</taxon>
        <taxon>Dikarya</taxon>
        <taxon>Ascomycota</taxon>
        <taxon>Pezizomycotina</taxon>
        <taxon>Sordariomycetes</taxon>
        <taxon>Hypocreomycetidae</taxon>
        <taxon>Glomerellales</taxon>
        <taxon>Plectosphaerellaceae</taxon>
        <taxon>Verticillium</taxon>
    </lineage>
</organism>
<evidence type="ECO:0000256" key="1">
    <source>
        <dbReference type="ARBA" id="ARBA00001941"/>
    </source>
</evidence>
<dbReference type="InterPro" id="IPR011330">
    <property type="entry name" value="Glyco_hydro/deAcase_b/a-brl"/>
</dbReference>
<evidence type="ECO:0000256" key="2">
    <source>
        <dbReference type="ARBA" id="ARBA00022669"/>
    </source>
</evidence>
<dbReference type="CDD" id="cd10951">
    <property type="entry name" value="CE4_ClCDA_like"/>
    <property type="match status" value="1"/>
</dbReference>
<accession>A0A3M9YH28</accession>
<dbReference type="EMBL" id="RBVV01000014">
    <property type="protein sequence ID" value="RNJ59684.1"/>
    <property type="molecule type" value="Genomic_DNA"/>
</dbReference>
<protein>
    <recommendedName>
        <fullName evidence="15">Chitin deacetylase</fullName>
    </recommendedName>
</protein>
<dbReference type="Gene3D" id="3.20.20.370">
    <property type="entry name" value="Glycoside hydrolase/deacetylase"/>
    <property type="match status" value="1"/>
</dbReference>
<evidence type="ECO:0000259" key="11">
    <source>
        <dbReference type="PROSITE" id="PS50941"/>
    </source>
</evidence>
<evidence type="ECO:0000256" key="10">
    <source>
        <dbReference type="SAM" id="SignalP"/>
    </source>
</evidence>
<gene>
    <name evidence="13" type="ORF">D7B24_001861</name>
</gene>
<comment type="caution">
    <text evidence="13">The sequence shown here is derived from an EMBL/GenBank/DDBJ whole genome shotgun (WGS) entry which is preliminary data.</text>
</comment>
<evidence type="ECO:0000256" key="9">
    <source>
        <dbReference type="SAM" id="MobiDB-lite"/>
    </source>
</evidence>
<dbReference type="PROSITE" id="PS51677">
    <property type="entry name" value="NODB"/>
    <property type="match status" value="1"/>
</dbReference>
<dbReference type="InterPro" id="IPR001002">
    <property type="entry name" value="Chitin-bd_1"/>
</dbReference>
<feature type="signal peptide" evidence="10">
    <location>
        <begin position="1"/>
        <end position="19"/>
    </location>
</feature>
<dbReference type="GO" id="GO:0046872">
    <property type="term" value="F:metal ion binding"/>
    <property type="evidence" value="ECO:0007669"/>
    <property type="project" value="UniProtKB-KW"/>
</dbReference>
<dbReference type="PROSITE" id="PS00026">
    <property type="entry name" value="CHIT_BIND_I_1"/>
    <property type="match status" value="1"/>
</dbReference>
<feature type="disulfide bond" evidence="8">
    <location>
        <begin position="82"/>
        <end position="94"/>
    </location>
</feature>
<evidence type="ECO:0000313" key="13">
    <source>
        <dbReference type="EMBL" id="RNJ59684.1"/>
    </source>
</evidence>
<comment type="caution">
    <text evidence="8">Lacks conserved residue(s) required for the propagation of feature annotation.</text>
</comment>
<dbReference type="SUPFAM" id="SSF88713">
    <property type="entry name" value="Glycoside hydrolase/deacetylase"/>
    <property type="match status" value="1"/>
</dbReference>
<dbReference type="GO" id="GO:0008061">
    <property type="term" value="F:chitin binding"/>
    <property type="evidence" value="ECO:0007669"/>
    <property type="project" value="UniProtKB-UniRule"/>
</dbReference>
<evidence type="ECO:0000256" key="6">
    <source>
        <dbReference type="ARBA" id="ARBA00023277"/>
    </source>
</evidence>
<feature type="disulfide bond" evidence="8">
    <location>
        <begin position="87"/>
        <end position="101"/>
    </location>
</feature>
<feature type="chain" id="PRO_5017958652" description="Chitin deacetylase" evidence="10">
    <location>
        <begin position="20"/>
        <end position="487"/>
    </location>
</feature>
<dbReference type="InterPro" id="IPR018371">
    <property type="entry name" value="Chitin-binding_1_CS"/>
</dbReference>
<feature type="compositionally biased region" description="Polar residues" evidence="9">
    <location>
        <begin position="375"/>
        <end position="386"/>
    </location>
</feature>
<keyword evidence="5" id="KW-0378">Hydrolase</keyword>
<evidence type="ECO:0000256" key="7">
    <source>
        <dbReference type="ARBA" id="ARBA00023285"/>
    </source>
</evidence>